<sequence>MVCAEIVFPNFREMLTDKSINWGKKRCVMGQCGCYEGNQAYRIKAPNGWYVIELLPGCNYCDHGPGLSICHPEAMDHLEGGDILCLPELPWCGPGEFKLATFKCGLSPTESGEAAVKCFVSEDCECKIDEDLADILGEDFWKEYLDKSPSLVEVKNEV</sequence>
<name>A0A0F9VG77_9ZZZZ</name>
<proteinExistence type="predicted"/>
<dbReference type="EMBL" id="LAZR01000049">
    <property type="protein sequence ID" value="KKN98822.1"/>
    <property type="molecule type" value="Genomic_DNA"/>
</dbReference>
<organism evidence="1">
    <name type="scientific">marine sediment metagenome</name>
    <dbReference type="NCBI Taxonomy" id="412755"/>
    <lineage>
        <taxon>unclassified sequences</taxon>
        <taxon>metagenomes</taxon>
        <taxon>ecological metagenomes</taxon>
    </lineage>
</organism>
<accession>A0A0F9VG77</accession>
<evidence type="ECO:0000313" key="1">
    <source>
        <dbReference type="EMBL" id="KKN98822.1"/>
    </source>
</evidence>
<comment type="caution">
    <text evidence="1">The sequence shown here is derived from an EMBL/GenBank/DDBJ whole genome shotgun (WGS) entry which is preliminary data.</text>
</comment>
<protein>
    <submittedName>
        <fullName evidence="1">Uncharacterized protein</fullName>
    </submittedName>
</protein>
<gene>
    <name evidence="1" type="ORF">LCGC14_0140630</name>
</gene>
<dbReference type="AlphaFoldDB" id="A0A0F9VG77"/>
<reference evidence="1" key="1">
    <citation type="journal article" date="2015" name="Nature">
        <title>Complex archaea that bridge the gap between prokaryotes and eukaryotes.</title>
        <authorList>
            <person name="Spang A."/>
            <person name="Saw J.H."/>
            <person name="Jorgensen S.L."/>
            <person name="Zaremba-Niedzwiedzka K."/>
            <person name="Martijn J."/>
            <person name="Lind A.E."/>
            <person name="van Eijk R."/>
            <person name="Schleper C."/>
            <person name="Guy L."/>
            <person name="Ettema T.J."/>
        </authorList>
    </citation>
    <scope>NUCLEOTIDE SEQUENCE</scope>
</reference>